<dbReference type="EMBL" id="WUTW01000002">
    <property type="protein sequence ID" value="MXQ65443.1"/>
    <property type="molecule type" value="Genomic_DNA"/>
</dbReference>
<name>A0A6I4W836_9ACTN</name>
<dbReference type="AlphaFoldDB" id="A0A6I4W836"/>
<protein>
    <submittedName>
        <fullName evidence="1">Uncharacterized protein</fullName>
    </submittedName>
</protein>
<gene>
    <name evidence="1" type="ORF">GQ466_15535</name>
</gene>
<reference evidence="1 2" key="1">
    <citation type="submission" date="2019-12" db="EMBL/GenBank/DDBJ databases">
        <title>Nocardia macrotermitis sp. nov. and Nocardia aurantia sp. nov., isolated from the gut of the fungus growing-termite Macrotermes natalensis.</title>
        <authorList>
            <person name="Christine B."/>
            <person name="Rene B."/>
        </authorList>
    </citation>
    <scope>NUCLEOTIDE SEQUENCE [LARGE SCALE GENOMIC DNA]</scope>
    <source>
        <strain evidence="1 2">DSM 102126</strain>
    </source>
</reference>
<organism evidence="1 2">
    <name type="scientific">Actinomadura rayongensis</name>
    <dbReference type="NCBI Taxonomy" id="1429076"/>
    <lineage>
        <taxon>Bacteria</taxon>
        <taxon>Bacillati</taxon>
        <taxon>Actinomycetota</taxon>
        <taxon>Actinomycetes</taxon>
        <taxon>Streptosporangiales</taxon>
        <taxon>Thermomonosporaceae</taxon>
        <taxon>Actinomadura</taxon>
    </lineage>
</organism>
<dbReference type="RefSeq" id="WP_161103540.1">
    <property type="nucleotide sequence ID" value="NZ_JBHLYI010000022.1"/>
</dbReference>
<keyword evidence="2" id="KW-1185">Reference proteome</keyword>
<evidence type="ECO:0000313" key="2">
    <source>
        <dbReference type="Proteomes" id="UP000431901"/>
    </source>
</evidence>
<dbReference type="OrthoDB" id="3480147at2"/>
<evidence type="ECO:0000313" key="1">
    <source>
        <dbReference type="EMBL" id="MXQ65443.1"/>
    </source>
</evidence>
<accession>A0A6I4W836</accession>
<proteinExistence type="predicted"/>
<sequence length="73" mass="8060">MGQLLNEPVIAEHDPSGRLTAYCWRGARYTVDGVLKSYGARVVRVRVSGADGRAIVELGHEAGDWRLRHVFPA</sequence>
<dbReference type="Proteomes" id="UP000431901">
    <property type="component" value="Unassembled WGS sequence"/>
</dbReference>
<comment type="caution">
    <text evidence="1">The sequence shown here is derived from an EMBL/GenBank/DDBJ whole genome shotgun (WGS) entry which is preliminary data.</text>
</comment>